<evidence type="ECO:0000313" key="2">
    <source>
        <dbReference type="EMBL" id="AYE67602.1"/>
    </source>
</evidence>
<protein>
    <submittedName>
        <fullName evidence="2">Uncharacterized protein</fullName>
    </submittedName>
</protein>
<gene>
    <name evidence="2" type="primary">orf330</name>
</gene>
<dbReference type="EMBL" id="MH620793">
    <property type="protein sequence ID" value="AYE67627.1"/>
    <property type="molecule type" value="Genomic_DNA"/>
</dbReference>
<dbReference type="AlphaFoldDB" id="A0A386RWD6"/>
<organism evidence="2">
    <name type="scientific">Annulohypoxylon stygium</name>
    <dbReference type="NCBI Taxonomy" id="326628"/>
    <lineage>
        <taxon>Eukaryota</taxon>
        <taxon>Fungi</taxon>
        <taxon>Dikarya</taxon>
        <taxon>Ascomycota</taxon>
        <taxon>Pezizomycotina</taxon>
        <taxon>Sordariomycetes</taxon>
        <taxon>Xylariomycetidae</taxon>
        <taxon>Xylariales</taxon>
        <taxon>Hypoxylaceae</taxon>
        <taxon>Annulohypoxylon</taxon>
    </lineage>
</organism>
<name>A0A386RWD6_9PEZI</name>
<evidence type="ECO:0000256" key="1">
    <source>
        <dbReference type="SAM" id="MobiDB-lite"/>
    </source>
</evidence>
<feature type="compositionally biased region" description="Low complexity" evidence="1">
    <location>
        <begin position="318"/>
        <end position="330"/>
    </location>
</feature>
<sequence>MFRDLWNFTFKYAYWYWSPWVGKVSDMIARGELISLLNTGEGCSGICLSESSTYGVVNIISNEVSYSNQPSPFAPNPEAHPGVRQRNIVDLLCNFKVFDAIIHPSKYTTSFPSGFQKPYFMPTSPRESILSMIPTDAFRHRESILSMIPTDAFRHRESILSLIPRDIFKPSIIIDDKVLYYDTPYSTMPFLSSELETIIYCRKEFVRYSLLPELISEVTSQNTFQEFWVRNANKELNVRIEQWRTLTRVLDVLAANRHPWFGDFYDVVTEYYGPSYRKFELIDKYLKEWYELEDLMAHQSRLLQEGGYLDSSSDESEASYSSGSESNSSD</sequence>
<geneLocation type="mitochondrion" evidence="2"/>
<accession>A0A386RWD6</accession>
<reference evidence="2" key="1">
    <citation type="journal article" date="2018" name="Front. Microbiol.">
        <title>Comparison of the Mitochondrial Genome Sequences of Six Annulohypoxylon stygium Isolates Suggests Short Fragment Insertions as a Potential Factor Leading to Larger Genomic Size.</title>
        <authorList>
            <person name="Deng Y."/>
            <person name="Hsiang T."/>
            <person name="Li S."/>
            <person name="Lin L."/>
            <person name="Wang Q."/>
            <person name="Chen Q."/>
            <person name="Xie B."/>
            <person name="Ming R."/>
        </authorList>
    </citation>
    <scope>NUCLEOTIDE SEQUENCE</scope>
    <source>
        <strain evidence="2">C</strain>
        <strain evidence="3">D</strain>
    </source>
</reference>
<keyword evidence="2" id="KW-0496">Mitochondrion</keyword>
<dbReference type="EMBL" id="MH620792">
    <property type="protein sequence ID" value="AYE67602.1"/>
    <property type="molecule type" value="Genomic_DNA"/>
</dbReference>
<proteinExistence type="predicted"/>
<evidence type="ECO:0000313" key="3">
    <source>
        <dbReference type="EMBL" id="AYE67627.1"/>
    </source>
</evidence>
<feature type="region of interest" description="Disordered" evidence="1">
    <location>
        <begin position="308"/>
        <end position="330"/>
    </location>
</feature>